<reference evidence="2" key="1">
    <citation type="journal article" date="2021" name="Nat. Commun.">
        <title>Genetic determinants of endophytism in the Arabidopsis root mycobiome.</title>
        <authorList>
            <person name="Mesny F."/>
            <person name="Miyauchi S."/>
            <person name="Thiergart T."/>
            <person name="Pickel B."/>
            <person name="Atanasova L."/>
            <person name="Karlsson M."/>
            <person name="Huettel B."/>
            <person name="Barry K.W."/>
            <person name="Haridas S."/>
            <person name="Chen C."/>
            <person name="Bauer D."/>
            <person name="Andreopoulos W."/>
            <person name="Pangilinan J."/>
            <person name="LaButti K."/>
            <person name="Riley R."/>
            <person name="Lipzen A."/>
            <person name="Clum A."/>
            <person name="Drula E."/>
            <person name="Henrissat B."/>
            <person name="Kohler A."/>
            <person name="Grigoriev I.V."/>
            <person name="Martin F.M."/>
            <person name="Hacquard S."/>
        </authorList>
    </citation>
    <scope>NUCLEOTIDE SEQUENCE</scope>
    <source>
        <strain evidence="2">MPI-CAGE-CH-0243</strain>
    </source>
</reference>
<feature type="transmembrane region" description="Helical" evidence="1">
    <location>
        <begin position="71"/>
        <end position="91"/>
    </location>
</feature>
<feature type="transmembrane region" description="Helical" evidence="1">
    <location>
        <begin position="103"/>
        <end position="125"/>
    </location>
</feature>
<name>A0A9P9DRH4_9PLEO</name>
<organism evidence="2 3">
    <name type="scientific">Dendryphion nanum</name>
    <dbReference type="NCBI Taxonomy" id="256645"/>
    <lineage>
        <taxon>Eukaryota</taxon>
        <taxon>Fungi</taxon>
        <taxon>Dikarya</taxon>
        <taxon>Ascomycota</taxon>
        <taxon>Pezizomycotina</taxon>
        <taxon>Dothideomycetes</taxon>
        <taxon>Pleosporomycetidae</taxon>
        <taxon>Pleosporales</taxon>
        <taxon>Torulaceae</taxon>
        <taxon>Dendryphion</taxon>
    </lineage>
</organism>
<keyword evidence="1" id="KW-0812">Transmembrane</keyword>
<gene>
    <name evidence="2" type="ORF">B0J11DRAFT_529670</name>
</gene>
<dbReference type="Proteomes" id="UP000700596">
    <property type="component" value="Unassembled WGS sequence"/>
</dbReference>
<evidence type="ECO:0000313" key="2">
    <source>
        <dbReference type="EMBL" id="KAH7123702.1"/>
    </source>
</evidence>
<dbReference type="AlphaFoldDB" id="A0A9P9DRH4"/>
<keyword evidence="1" id="KW-0472">Membrane</keyword>
<evidence type="ECO:0000256" key="1">
    <source>
        <dbReference type="SAM" id="Phobius"/>
    </source>
</evidence>
<keyword evidence="1" id="KW-1133">Transmembrane helix</keyword>
<dbReference type="EMBL" id="JAGMWT010000008">
    <property type="protein sequence ID" value="KAH7123702.1"/>
    <property type="molecule type" value="Genomic_DNA"/>
</dbReference>
<comment type="caution">
    <text evidence="2">The sequence shown here is derived from an EMBL/GenBank/DDBJ whole genome shotgun (WGS) entry which is preliminary data.</text>
</comment>
<sequence length="155" mass="17943">MSRTTADFTILKCDRSLSTGFNRIDCTTLSTAQEFAQQSYQNQNQVFINMPYINIITCERVTSYKRPTWRIAMASVFIATIIAMVVWIIVMEKDLTYNMEVDPFGTIIMTSLVMQVLIGIVCMTWTECRHRISRDQAVLPRVEIRREGVLLRAIY</sequence>
<protein>
    <submittedName>
        <fullName evidence="2">Uncharacterized protein</fullName>
    </submittedName>
</protein>
<evidence type="ECO:0000313" key="3">
    <source>
        <dbReference type="Proteomes" id="UP000700596"/>
    </source>
</evidence>
<proteinExistence type="predicted"/>
<keyword evidence="3" id="KW-1185">Reference proteome</keyword>
<accession>A0A9P9DRH4</accession>